<evidence type="ECO:0000313" key="1">
    <source>
        <dbReference type="EMBL" id="JAD98969.1"/>
    </source>
</evidence>
<dbReference type="EMBL" id="GBRH01198926">
    <property type="protein sequence ID" value="JAD98969.1"/>
    <property type="molecule type" value="Transcribed_RNA"/>
</dbReference>
<sequence>MPKQQAKLISLQALSSPSVPTNKYNNTPTTSPVTKQVGIAGQVRKQRYL</sequence>
<accession>A0A0A9EDW8</accession>
<reference evidence="1" key="2">
    <citation type="journal article" date="2015" name="Data Brief">
        <title>Shoot transcriptome of the giant reed, Arundo donax.</title>
        <authorList>
            <person name="Barrero R.A."/>
            <person name="Guerrero F.D."/>
            <person name="Moolhuijzen P."/>
            <person name="Goolsby J.A."/>
            <person name="Tidwell J."/>
            <person name="Bellgard S.E."/>
            <person name="Bellgard M.I."/>
        </authorList>
    </citation>
    <scope>NUCLEOTIDE SEQUENCE</scope>
    <source>
        <tissue evidence="1">Shoot tissue taken approximately 20 cm above the soil surface</tissue>
    </source>
</reference>
<dbReference type="AlphaFoldDB" id="A0A0A9EDW8"/>
<protein>
    <submittedName>
        <fullName evidence="1">Uncharacterized protein</fullName>
    </submittedName>
</protein>
<reference evidence="1" key="1">
    <citation type="submission" date="2014-09" db="EMBL/GenBank/DDBJ databases">
        <authorList>
            <person name="Magalhaes I.L.F."/>
            <person name="Oliveira U."/>
            <person name="Santos F.R."/>
            <person name="Vidigal T.H.D.A."/>
            <person name="Brescovit A.D."/>
            <person name="Santos A.J."/>
        </authorList>
    </citation>
    <scope>NUCLEOTIDE SEQUENCE</scope>
    <source>
        <tissue evidence="1">Shoot tissue taken approximately 20 cm above the soil surface</tissue>
    </source>
</reference>
<proteinExistence type="predicted"/>
<organism evidence="1">
    <name type="scientific">Arundo donax</name>
    <name type="common">Giant reed</name>
    <name type="synonym">Donax arundinaceus</name>
    <dbReference type="NCBI Taxonomy" id="35708"/>
    <lineage>
        <taxon>Eukaryota</taxon>
        <taxon>Viridiplantae</taxon>
        <taxon>Streptophyta</taxon>
        <taxon>Embryophyta</taxon>
        <taxon>Tracheophyta</taxon>
        <taxon>Spermatophyta</taxon>
        <taxon>Magnoliopsida</taxon>
        <taxon>Liliopsida</taxon>
        <taxon>Poales</taxon>
        <taxon>Poaceae</taxon>
        <taxon>PACMAD clade</taxon>
        <taxon>Arundinoideae</taxon>
        <taxon>Arundineae</taxon>
        <taxon>Arundo</taxon>
    </lineage>
</organism>
<name>A0A0A9EDW8_ARUDO</name>